<evidence type="ECO:0000256" key="2">
    <source>
        <dbReference type="ARBA" id="ARBA00022999"/>
    </source>
</evidence>
<feature type="compositionally biased region" description="Low complexity" evidence="5">
    <location>
        <begin position="427"/>
        <end position="451"/>
    </location>
</feature>
<feature type="region of interest" description="Disordered" evidence="5">
    <location>
        <begin position="90"/>
        <end position="111"/>
    </location>
</feature>
<evidence type="ECO:0000313" key="8">
    <source>
        <dbReference type="EMBL" id="EGD75248.1"/>
    </source>
</evidence>
<dbReference type="PROSITE" id="PS50001">
    <property type="entry name" value="SH2"/>
    <property type="match status" value="1"/>
</dbReference>
<dbReference type="Proteomes" id="UP000007799">
    <property type="component" value="Unassembled WGS sequence"/>
</dbReference>
<dbReference type="Pfam" id="PF00018">
    <property type="entry name" value="SH3_1"/>
    <property type="match status" value="1"/>
</dbReference>
<evidence type="ECO:0000259" key="6">
    <source>
        <dbReference type="PROSITE" id="PS50001"/>
    </source>
</evidence>
<dbReference type="PANTHER" id="PTHR19969">
    <property type="entry name" value="SH2-SH3 ADAPTOR PROTEIN-RELATED"/>
    <property type="match status" value="1"/>
</dbReference>
<dbReference type="Gene3D" id="2.30.30.40">
    <property type="entry name" value="SH3 Domains"/>
    <property type="match status" value="1"/>
</dbReference>
<dbReference type="PANTHER" id="PTHR19969:SF5">
    <property type="entry name" value="CRK-LIKE PROTEIN"/>
    <property type="match status" value="1"/>
</dbReference>
<accession>F2UF48</accession>
<keyword evidence="9" id="KW-1185">Reference proteome</keyword>
<feature type="compositionally biased region" description="Low complexity" evidence="5">
    <location>
        <begin position="398"/>
        <end position="409"/>
    </location>
</feature>
<dbReference type="InterPro" id="IPR000980">
    <property type="entry name" value="SH2"/>
</dbReference>
<dbReference type="InParanoid" id="F2UF48"/>
<dbReference type="AlphaFoldDB" id="F2UF48"/>
<dbReference type="GO" id="GO:0030971">
    <property type="term" value="F:receptor tyrosine kinase binding"/>
    <property type="evidence" value="ECO:0007669"/>
    <property type="project" value="TreeGrafter"/>
</dbReference>
<keyword evidence="2 3" id="KW-0727">SH2 domain</keyword>
<dbReference type="InterPro" id="IPR051184">
    <property type="entry name" value="Tyrosine-phos_adapter"/>
</dbReference>
<evidence type="ECO:0000256" key="5">
    <source>
        <dbReference type="SAM" id="MobiDB-lite"/>
    </source>
</evidence>
<dbReference type="SUPFAM" id="SSF50044">
    <property type="entry name" value="SH3-domain"/>
    <property type="match status" value="1"/>
</dbReference>
<dbReference type="InterPro" id="IPR013761">
    <property type="entry name" value="SAM/pointed_sf"/>
</dbReference>
<dbReference type="EMBL" id="GL832971">
    <property type="protein sequence ID" value="EGD75248.1"/>
    <property type="molecule type" value="Genomic_DNA"/>
</dbReference>
<evidence type="ECO:0000256" key="3">
    <source>
        <dbReference type="PROSITE-ProRule" id="PRU00191"/>
    </source>
</evidence>
<dbReference type="GO" id="GO:0035591">
    <property type="term" value="F:signaling adaptor activity"/>
    <property type="evidence" value="ECO:0007669"/>
    <property type="project" value="TreeGrafter"/>
</dbReference>
<dbReference type="InterPro" id="IPR001452">
    <property type="entry name" value="SH3_domain"/>
</dbReference>
<gene>
    <name evidence="8" type="ORF">PTSG_06902</name>
</gene>
<feature type="region of interest" description="Disordered" evidence="5">
    <location>
        <begin position="565"/>
        <end position="592"/>
    </location>
</feature>
<proteinExistence type="predicted"/>
<dbReference type="STRING" id="946362.F2UF48"/>
<dbReference type="SMART" id="SM00326">
    <property type="entry name" value="SH3"/>
    <property type="match status" value="1"/>
</dbReference>
<dbReference type="eggNOG" id="KOG4226">
    <property type="taxonomic scope" value="Eukaryota"/>
</dbReference>
<feature type="compositionally biased region" description="Low complexity" evidence="5">
    <location>
        <begin position="364"/>
        <end position="378"/>
    </location>
</feature>
<dbReference type="PROSITE" id="PS50002">
    <property type="entry name" value="SH3"/>
    <property type="match status" value="1"/>
</dbReference>
<evidence type="ECO:0008006" key="10">
    <source>
        <dbReference type="Google" id="ProtNLM"/>
    </source>
</evidence>
<evidence type="ECO:0000256" key="1">
    <source>
        <dbReference type="ARBA" id="ARBA00022443"/>
    </source>
</evidence>
<evidence type="ECO:0000259" key="7">
    <source>
        <dbReference type="PROSITE" id="PS50002"/>
    </source>
</evidence>
<dbReference type="SMART" id="SM00252">
    <property type="entry name" value="SH2"/>
    <property type="match status" value="1"/>
</dbReference>
<evidence type="ECO:0000313" key="9">
    <source>
        <dbReference type="Proteomes" id="UP000007799"/>
    </source>
</evidence>
<name>F2UF48_SALR5</name>
<dbReference type="InterPro" id="IPR036860">
    <property type="entry name" value="SH2_dom_sf"/>
</dbReference>
<feature type="compositionally biased region" description="Basic and acidic residues" evidence="5">
    <location>
        <begin position="479"/>
        <end position="488"/>
    </location>
</feature>
<dbReference type="GO" id="GO:0016477">
    <property type="term" value="P:cell migration"/>
    <property type="evidence" value="ECO:0007669"/>
    <property type="project" value="TreeGrafter"/>
</dbReference>
<dbReference type="GO" id="GO:0007167">
    <property type="term" value="P:enzyme-linked receptor protein signaling pathway"/>
    <property type="evidence" value="ECO:0007669"/>
    <property type="project" value="TreeGrafter"/>
</dbReference>
<dbReference type="Gene3D" id="1.10.150.50">
    <property type="entry name" value="Transcription Factor, Ets-1"/>
    <property type="match status" value="1"/>
</dbReference>
<dbReference type="Pfam" id="PF00017">
    <property type="entry name" value="SH2"/>
    <property type="match status" value="1"/>
</dbReference>
<dbReference type="KEGG" id="sre:PTSG_06902"/>
<feature type="region of interest" description="Disordered" evidence="5">
    <location>
        <begin position="352"/>
        <end position="502"/>
    </location>
</feature>
<feature type="compositionally biased region" description="Polar residues" evidence="5">
    <location>
        <begin position="143"/>
        <end position="154"/>
    </location>
</feature>
<protein>
    <recommendedName>
        <fullName evidence="10">SH3 domain-containing protein</fullName>
    </recommendedName>
</protein>
<sequence>MSGLFKKVKRRLSSAQLENMHLYYVGMPLEEFCEVSNIPQFVEKFRQEGANSTDDVCEFHKELAQSCNMGVVHKGKLSAAVRNYKAVKRKGVPMRTRTNTNQAPPGRRHSIATASDTAVAPAFKPPATPAHTASASALLDPVTPSTAGTSTSSVPGVPDALDESSGGRDDNNGMPRASYGSPLAGGGVLTIDNTGGGESHDYEEFNDSHDYEMPSDTGLYENPDPQGVLHTSTGSEGDVPVFGQPASPDEQEQQQQQQPPAPVRKRPDFVKVEPETQPLPDNPADWGNADVLRYLRENGLGDFKEIIYSNGFEGTHMLALTANQFKSKFSADRCMALEKALMDLKSRALAARDQDAAAPPPAVPSKTSSTSPSSTLSSNGGTRMANTHAARPRSNTHAGSANGNGAADAGDVRATKSANHSGSGSIGTPMTATAATTASTSASSGGAEATSSPPPPIKPRRGRPSADMSTGGDGDGDGDGEKPDDDYTKLLPKPATADTTGGTGKIVRALHTFTAQQSDQLSFNEGETLTIKDDASLWWLARNARGQEGLVPSNFVEVIMSAPTSRPTSIHHSSDGSGSGVVDKNTTPVKDEDQPWFHAQMTNRMEAERLLRAQSRVGTFMIRPSATHPNSRTLSILGKDNTIIHLKVLHDDARGFFLGGTDIYREHLADLVEYFQGTEIKVSNRDPVMLDHPCPK</sequence>
<feature type="region of interest" description="Disordered" evidence="5">
    <location>
        <begin position="140"/>
        <end position="267"/>
    </location>
</feature>
<feature type="compositionally biased region" description="Basic and acidic residues" evidence="5">
    <location>
        <begin position="198"/>
        <end position="212"/>
    </location>
</feature>
<feature type="domain" description="SH3" evidence="7">
    <location>
        <begin position="502"/>
        <end position="561"/>
    </location>
</feature>
<keyword evidence="1 4" id="KW-0728">SH3 domain</keyword>
<dbReference type="SUPFAM" id="SSF47769">
    <property type="entry name" value="SAM/Pointed domain"/>
    <property type="match status" value="1"/>
</dbReference>
<dbReference type="CDD" id="cd00173">
    <property type="entry name" value="SH2"/>
    <property type="match status" value="1"/>
</dbReference>
<evidence type="ECO:0000256" key="4">
    <source>
        <dbReference type="PROSITE-ProRule" id="PRU00192"/>
    </source>
</evidence>
<dbReference type="OrthoDB" id="26539at2759"/>
<dbReference type="GO" id="GO:0005737">
    <property type="term" value="C:cytoplasm"/>
    <property type="evidence" value="ECO:0007669"/>
    <property type="project" value="TreeGrafter"/>
</dbReference>
<feature type="domain" description="SH2" evidence="6">
    <location>
        <begin position="596"/>
        <end position="694"/>
    </location>
</feature>
<dbReference type="Gene3D" id="3.30.505.10">
    <property type="entry name" value="SH2 domain"/>
    <property type="match status" value="1"/>
</dbReference>
<dbReference type="PRINTS" id="PR00452">
    <property type="entry name" value="SH3DOMAIN"/>
</dbReference>
<dbReference type="SUPFAM" id="SSF55550">
    <property type="entry name" value="SH2 domain"/>
    <property type="match status" value="1"/>
</dbReference>
<dbReference type="RefSeq" id="XP_004992301.1">
    <property type="nucleotide sequence ID" value="XM_004992244.1"/>
</dbReference>
<feature type="compositionally biased region" description="Low complexity" evidence="5">
    <location>
        <begin position="244"/>
        <end position="258"/>
    </location>
</feature>
<reference evidence="8" key="1">
    <citation type="submission" date="2009-08" db="EMBL/GenBank/DDBJ databases">
        <title>Annotation of Salpingoeca rosetta.</title>
        <authorList>
            <consortium name="The Broad Institute Genome Sequencing Platform"/>
            <person name="Russ C."/>
            <person name="Cuomo C."/>
            <person name="Burger G."/>
            <person name="Gray M.W."/>
            <person name="Holland P.W.H."/>
            <person name="King N."/>
            <person name="Lang F.B.F."/>
            <person name="Roger A.J."/>
            <person name="Ruiz-Trillo I."/>
            <person name="Young S.K."/>
            <person name="Zeng Q."/>
            <person name="Gargeya S."/>
            <person name="Alvarado L."/>
            <person name="Berlin A."/>
            <person name="Chapman S.B."/>
            <person name="Chen Z."/>
            <person name="Freedman E."/>
            <person name="Gellesch M."/>
            <person name="Goldberg J."/>
            <person name="Griggs A."/>
            <person name="Gujja S."/>
            <person name="Heilman E."/>
            <person name="Heiman D."/>
            <person name="Howarth C."/>
            <person name="Mehta T."/>
            <person name="Neiman D."/>
            <person name="Pearson M."/>
            <person name="Roberts A."/>
            <person name="Saif S."/>
            <person name="Shea T."/>
            <person name="Shenoy N."/>
            <person name="Sisk P."/>
            <person name="Stolte C."/>
            <person name="Sykes S."/>
            <person name="White J."/>
            <person name="Yandava C."/>
            <person name="Haas B."/>
            <person name="Nusbaum C."/>
            <person name="Birren B."/>
        </authorList>
    </citation>
    <scope>NUCLEOTIDE SEQUENCE [LARGE SCALE GENOMIC DNA]</scope>
    <source>
        <strain evidence="8">ATCC 50818</strain>
    </source>
</reference>
<dbReference type="GeneID" id="16072861"/>
<dbReference type="InterPro" id="IPR036028">
    <property type="entry name" value="SH3-like_dom_sf"/>
</dbReference>
<organism evidence="9">
    <name type="scientific">Salpingoeca rosetta (strain ATCC 50818 / BSB-021)</name>
    <dbReference type="NCBI Taxonomy" id="946362"/>
    <lineage>
        <taxon>Eukaryota</taxon>
        <taxon>Choanoflagellata</taxon>
        <taxon>Craspedida</taxon>
        <taxon>Salpingoecidae</taxon>
        <taxon>Salpingoeca</taxon>
    </lineage>
</organism>